<gene>
    <name evidence="7" type="ORF">HNQ52_002797</name>
</gene>
<evidence type="ECO:0000256" key="3">
    <source>
        <dbReference type="ARBA" id="ARBA00023027"/>
    </source>
</evidence>
<evidence type="ECO:0000313" key="8">
    <source>
        <dbReference type="Proteomes" id="UP000521199"/>
    </source>
</evidence>
<comment type="similarity">
    <text evidence="1 4">Belongs to the D-isomer specific 2-hydroxyacid dehydrogenase family.</text>
</comment>
<dbReference type="EC" id="1.1.1.29" evidence="7"/>
<dbReference type="Pfam" id="PF02826">
    <property type="entry name" value="2-Hacid_dh_C"/>
    <property type="match status" value="1"/>
</dbReference>
<dbReference type="InterPro" id="IPR006140">
    <property type="entry name" value="D-isomer_DH_NAD-bd"/>
</dbReference>
<dbReference type="PANTHER" id="PTHR43761">
    <property type="entry name" value="D-ISOMER SPECIFIC 2-HYDROXYACID DEHYDROGENASE FAMILY PROTEIN (AFU_ORTHOLOGUE AFUA_1G13630)"/>
    <property type="match status" value="1"/>
</dbReference>
<dbReference type="AlphaFoldDB" id="A0A7W8D7B2"/>
<evidence type="ECO:0000259" key="6">
    <source>
        <dbReference type="Pfam" id="PF02826"/>
    </source>
</evidence>
<dbReference type="GO" id="GO:0051287">
    <property type="term" value="F:NAD binding"/>
    <property type="evidence" value="ECO:0007669"/>
    <property type="project" value="InterPro"/>
</dbReference>
<keyword evidence="8" id="KW-1185">Reference proteome</keyword>
<dbReference type="Gene3D" id="3.40.50.720">
    <property type="entry name" value="NAD(P)-binding Rossmann-like Domain"/>
    <property type="match status" value="2"/>
</dbReference>
<dbReference type="InterPro" id="IPR050418">
    <property type="entry name" value="D-iso_2-hydroxyacid_DH_PdxB"/>
</dbReference>
<dbReference type="PANTHER" id="PTHR43761:SF1">
    <property type="entry name" value="D-ISOMER SPECIFIC 2-HYDROXYACID DEHYDROGENASE CATALYTIC DOMAIN-CONTAINING PROTEIN-RELATED"/>
    <property type="match status" value="1"/>
</dbReference>
<reference evidence="7 8" key="1">
    <citation type="submission" date="2020-08" db="EMBL/GenBank/DDBJ databases">
        <title>Genomic Encyclopedia of Type Strains, Phase IV (KMG-IV): sequencing the most valuable type-strain genomes for metagenomic binning, comparative biology and taxonomic classification.</title>
        <authorList>
            <person name="Goeker M."/>
        </authorList>
    </citation>
    <scope>NUCLEOTIDE SEQUENCE [LARGE SCALE GENOMIC DNA]</scope>
    <source>
        <strain evidence="7 8">DSM 24163</strain>
    </source>
</reference>
<evidence type="ECO:0000313" key="7">
    <source>
        <dbReference type="EMBL" id="MBB5209234.1"/>
    </source>
</evidence>
<dbReference type="Proteomes" id="UP000521199">
    <property type="component" value="Unassembled WGS sequence"/>
</dbReference>
<protein>
    <submittedName>
        <fullName evidence="7">Glycerate dehydrogenase</fullName>
        <ecNumber evidence="7">1.1.1.29</ecNumber>
    </submittedName>
</protein>
<dbReference type="InterPro" id="IPR036291">
    <property type="entry name" value="NAD(P)-bd_dom_sf"/>
</dbReference>
<evidence type="ECO:0000256" key="2">
    <source>
        <dbReference type="ARBA" id="ARBA00023002"/>
    </source>
</evidence>
<evidence type="ECO:0000256" key="4">
    <source>
        <dbReference type="RuleBase" id="RU003719"/>
    </source>
</evidence>
<keyword evidence="3" id="KW-0520">NAD</keyword>
<organism evidence="7 8">
    <name type="scientific">Chiayiivirga flava</name>
    <dbReference type="NCBI Taxonomy" id="659595"/>
    <lineage>
        <taxon>Bacteria</taxon>
        <taxon>Pseudomonadati</taxon>
        <taxon>Pseudomonadota</taxon>
        <taxon>Gammaproteobacteria</taxon>
        <taxon>Lysobacterales</taxon>
        <taxon>Lysobacteraceae</taxon>
        <taxon>Chiayiivirga</taxon>
    </lineage>
</organism>
<evidence type="ECO:0000256" key="1">
    <source>
        <dbReference type="ARBA" id="ARBA00005854"/>
    </source>
</evidence>
<keyword evidence="2 4" id="KW-0560">Oxidoreductase</keyword>
<dbReference type="SUPFAM" id="SSF51735">
    <property type="entry name" value="NAD(P)-binding Rossmann-fold domains"/>
    <property type="match status" value="1"/>
</dbReference>
<evidence type="ECO:0000259" key="5">
    <source>
        <dbReference type="Pfam" id="PF00389"/>
    </source>
</evidence>
<dbReference type="RefSeq" id="WP_183961774.1">
    <property type="nucleotide sequence ID" value="NZ_JACHHP010000005.1"/>
</dbReference>
<accession>A0A7W8D7B2</accession>
<sequence length="319" mass="33718">MTLRAVFLDHASLDLGDLDLAGLREAAGDLTLHPHTDARDTIARIAGADVVLTNKVVLDAAAIATAPDLKLILVTATGTNNVDLDAARACGIVVCNCRGYGTASVAQHALLLMLALRTRFLAYQQDVRDGAWQRADMFCLMQRPIGELAGQTLGILGYGTLGRAVARLGEAFGMTVRIGQLPGRPPHPDSLPFDDLLGTADIVSLHCPLTDGTRHLIDAAALARMKPTALLINTARGGLVDEQALADALRAGRLGGAGVDVLSTEPPRDGNPLLAADIPNLIVTPHNAWASRQARQRLLDQTVENLRAFLAGAPTRRVP</sequence>
<dbReference type="SUPFAM" id="SSF52283">
    <property type="entry name" value="Formate/glycerate dehydrogenase catalytic domain-like"/>
    <property type="match status" value="1"/>
</dbReference>
<dbReference type="InterPro" id="IPR006139">
    <property type="entry name" value="D-isomer_2_OHA_DH_cat_dom"/>
</dbReference>
<name>A0A7W8D7B2_9GAMM</name>
<dbReference type="CDD" id="cd12162">
    <property type="entry name" value="2-Hacid_dh_4"/>
    <property type="match status" value="1"/>
</dbReference>
<dbReference type="Pfam" id="PF00389">
    <property type="entry name" value="2-Hacid_dh"/>
    <property type="match status" value="1"/>
</dbReference>
<dbReference type="InterPro" id="IPR029753">
    <property type="entry name" value="D-isomer_DH_CS"/>
</dbReference>
<feature type="domain" description="D-isomer specific 2-hydroxyacid dehydrogenase NAD-binding" evidence="6">
    <location>
        <begin position="111"/>
        <end position="288"/>
    </location>
</feature>
<dbReference type="GO" id="GO:0008465">
    <property type="term" value="F:hydroxypyruvate reductase (NADH) activity"/>
    <property type="evidence" value="ECO:0007669"/>
    <property type="project" value="UniProtKB-EC"/>
</dbReference>
<dbReference type="EMBL" id="JACHHP010000005">
    <property type="protein sequence ID" value="MBB5209234.1"/>
    <property type="molecule type" value="Genomic_DNA"/>
</dbReference>
<feature type="domain" description="D-isomer specific 2-hydroxyacid dehydrogenase catalytic" evidence="5">
    <location>
        <begin position="23"/>
        <end position="316"/>
    </location>
</feature>
<comment type="caution">
    <text evidence="7">The sequence shown here is derived from an EMBL/GenBank/DDBJ whole genome shotgun (WGS) entry which is preliminary data.</text>
</comment>
<dbReference type="PROSITE" id="PS00671">
    <property type="entry name" value="D_2_HYDROXYACID_DH_3"/>
    <property type="match status" value="1"/>
</dbReference>
<proteinExistence type="inferred from homology"/>
<dbReference type="NCBIfam" id="NF005069">
    <property type="entry name" value="PRK06487.1"/>
    <property type="match status" value="1"/>
</dbReference>
<dbReference type="PROSITE" id="PS00670">
    <property type="entry name" value="D_2_HYDROXYACID_DH_2"/>
    <property type="match status" value="1"/>
</dbReference>